<dbReference type="InterPro" id="IPR001356">
    <property type="entry name" value="HD"/>
</dbReference>
<evidence type="ECO:0000256" key="2">
    <source>
        <dbReference type="ARBA" id="ARBA00023015"/>
    </source>
</evidence>
<keyword evidence="3 8" id="KW-0238">DNA-binding</keyword>
<dbReference type="PROSITE" id="PS00027">
    <property type="entry name" value="HOMEOBOX_1"/>
    <property type="match status" value="1"/>
</dbReference>
<feature type="region of interest" description="Disordered" evidence="12">
    <location>
        <begin position="213"/>
        <end position="250"/>
    </location>
</feature>
<evidence type="ECO:0000259" key="13">
    <source>
        <dbReference type="PROSITE" id="PS50071"/>
    </source>
</evidence>
<feature type="compositionally biased region" description="Basic and acidic residues" evidence="12">
    <location>
        <begin position="213"/>
        <end position="229"/>
    </location>
</feature>
<dbReference type="GO" id="GO:0000981">
    <property type="term" value="F:DNA-binding transcription factor activity, RNA polymerase II-specific"/>
    <property type="evidence" value="ECO:0007669"/>
    <property type="project" value="UniProtKB-UniRule"/>
</dbReference>
<evidence type="ECO:0000256" key="5">
    <source>
        <dbReference type="ARBA" id="ARBA00023163"/>
    </source>
</evidence>
<gene>
    <name evidence="14" type="ORF">CUMW_236100</name>
</gene>
<keyword evidence="15" id="KW-1185">Reference proteome</keyword>
<dbReference type="CDD" id="cd00086">
    <property type="entry name" value="homeodomain"/>
    <property type="match status" value="1"/>
</dbReference>
<evidence type="ECO:0000256" key="12">
    <source>
        <dbReference type="SAM" id="MobiDB-lite"/>
    </source>
</evidence>
<dbReference type="Pfam" id="PF00046">
    <property type="entry name" value="Homeodomain"/>
    <property type="match status" value="1"/>
</dbReference>
<dbReference type="InterPro" id="IPR045224">
    <property type="entry name" value="HDZip_class_I_plant"/>
</dbReference>
<protein>
    <recommendedName>
        <fullName evidence="10">Homeobox-leucine zipper protein</fullName>
    </recommendedName>
    <alternativeName>
        <fullName evidence="10">HD-ZIP protein</fullName>
    </alternativeName>
    <alternativeName>
        <fullName evidence="10">Homeodomain transcription factor</fullName>
    </alternativeName>
</protein>
<dbReference type="EMBL" id="BDQV01000428">
    <property type="protein sequence ID" value="GAY64779.1"/>
    <property type="molecule type" value="Genomic_DNA"/>
</dbReference>
<dbReference type="InterPro" id="IPR003106">
    <property type="entry name" value="Leu_zip_homeo"/>
</dbReference>
<comment type="subcellular location">
    <subcellularLocation>
        <location evidence="1 8 9">Nucleus</location>
    </subcellularLocation>
</comment>
<keyword evidence="2 10" id="KW-0805">Transcription regulation</keyword>
<dbReference type="AlphaFoldDB" id="A0A2H5QJH5"/>
<keyword evidence="4 8" id="KW-0371">Homeobox</keyword>
<name>A0A2H5QJH5_CITUN</name>
<dbReference type="PANTHER" id="PTHR24326:SF552">
    <property type="entry name" value="HOMEOBOX-LEUCINE ZIPPER PROTEIN"/>
    <property type="match status" value="1"/>
</dbReference>
<feature type="coiled-coil region" evidence="11">
    <location>
        <begin position="162"/>
        <end position="210"/>
    </location>
</feature>
<evidence type="ECO:0000256" key="10">
    <source>
        <dbReference type="RuleBase" id="RU369038"/>
    </source>
</evidence>
<evidence type="ECO:0000256" key="8">
    <source>
        <dbReference type="PROSITE-ProRule" id="PRU00108"/>
    </source>
</evidence>
<reference evidence="14 15" key="1">
    <citation type="journal article" date="2017" name="Front. Genet.">
        <title>Draft sequencing of the heterozygous diploid genome of Satsuma (Citrus unshiu Marc.) using a hybrid assembly approach.</title>
        <authorList>
            <person name="Shimizu T."/>
            <person name="Tanizawa Y."/>
            <person name="Mochizuki T."/>
            <person name="Nagasaki H."/>
            <person name="Yoshioka T."/>
            <person name="Toyoda A."/>
            <person name="Fujiyama A."/>
            <person name="Kaminuma E."/>
            <person name="Nakamura Y."/>
        </authorList>
    </citation>
    <scope>NUCLEOTIDE SEQUENCE [LARGE SCALE GENOMIC DNA]</scope>
    <source>
        <strain evidence="15">cv. Miyagawa wase</strain>
    </source>
</reference>
<dbReference type="SUPFAM" id="SSF46689">
    <property type="entry name" value="Homeodomain-like"/>
    <property type="match status" value="1"/>
</dbReference>
<dbReference type="Gene3D" id="1.10.10.60">
    <property type="entry name" value="Homeodomain-like"/>
    <property type="match status" value="1"/>
</dbReference>
<dbReference type="PANTHER" id="PTHR24326">
    <property type="entry name" value="HOMEOBOX-LEUCINE ZIPPER PROTEIN"/>
    <property type="match status" value="1"/>
</dbReference>
<dbReference type="SMART" id="SM00389">
    <property type="entry name" value="HOX"/>
    <property type="match status" value="1"/>
</dbReference>
<feature type="DNA-binding region" description="Homeobox" evidence="8">
    <location>
        <begin position="112"/>
        <end position="171"/>
    </location>
</feature>
<keyword evidence="5 10" id="KW-0804">Transcription</keyword>
<evidence type="ECO:0000256" key="4">
    <source>
        <dbReference type="ARBA" id="ARBA00023155"/>
    </source>
</evidence>
<keyword evidence="6 8" id="KW-0539">Nucleus</keyword>
<dbReference type="InterPro" id="IPR009057">
    <property type="entry name" value="Homeodomain-like_sf"/>
</dbReference>
<dbReference type="InterPro" id="IPR017970">
    <property type="entry name" value="Homeobox_CS"/>
</dbReference>
<comment type="caution">
    <text evidence="14">The sequence shown here is derived from an EMBL/GenBank/DDBJ whole genome shotgun (WGS) entry which is preliminary data.</text>
</comment>
<evidence type="ECO:0000256" key="7">
    <source>
        <dbReference type="ARBA" id="ARBA00025748"/>
    </source>
</evidence>
<evidence type="ECO:0000313" key="15">
    <source>
        <dbReference type="Proteomes" id="UP000236630"/>
    </source>
</evidence>
<keyword evidence="11" id="KW-0175">Coiled coil</keyword>
<evidence type="ECO:0000313" key="14">
    <source>
        <dbReference type="EMBL" id="GAY64779.1"/>
    </source>
</evidence>
<dbReference type="Pfam" id="PF02183">
    <property type="entry name" value="HALZ"/>
    <property type="match status" value="1"/>
</dbReference>
<dbReference type="GO" id="GO:0043565">
    <property type="term" value="F:sequence-specific DNA binding"/>
    <property type="evidence" value="ECO:0007669"/>
    <property type="project" value="InterPro"/>
</dbReference>
<evidence type="ECO:0000256" key="3">
    <source>
        <dbReference type="ARBA" id="ARBA00023125"/>
    </source>
</evidence>
<evidence type="ECO:0000256" key="6">
    <source>
        <dbReference type="ARBA" id="ARBA00023242"/>
    </source>
</evidence>
<dbReference type="Proteomes" id="UP000236630">
    <property type="component" value="Unassembled WGS sequence"/>
</dbReference>
<comment type="function">
    <text evidence="10">Transcription factor.</text>
</comment>
<accession>A0A2H5QJH5</accession>
<dbReference type="GO" id="GO:0005634">
    <property type="term" value="C:nucleus"/>
    <property type="evidence" value="ECO:0007669"/>
    <property type="project" value="UniProtKB-SubCell"/>
</dbReference>
<comment type="similarity">
    <text evidence="7 10">Belongs to the HD-ZIP homeobox family. Class I subfamily.</text>
</comment>
<evidence type="ECO:0000256" key="11">
    <source>
        <dbReference type="SAM" id="Coils"/>
    </source>
</evidence>
<organism evidence="14 15">
    <name type="scientific">Citrus unshiu</name>
    <name type="common">Satsuma mandarin</name>
    <name type="synonym">Citrus nobilis var. unshiu</name>
    <dbReference type="NCBI Taxonomy" id="55188"/>
    <lineage>
        <taxon>Eukaryota</taxon>
        <taxon>Viridiplantae</taxon>
        <taxon>Streptophyta</taxon>
        <taxon>Embryophyta</taxon>
        <taxon>Tracheophyta</taxon>
        <taxon>Spermatophyta</taxon>
        <taxon>Magnoliopsida</taxon>
        <taxon>eudicotyledons</taxon>
        <taxon>Gunneridae</taxon>
        <taxon>Pentapetalae</taxon>
        <taxon>rosids</taxon>
        <taxon>malvids</taxon>
        <taxon>Sapindales</taxon>
        <taxon>Rutaceae</taxon>
        <taxon>Aurantioideae</taxon>
        <taxon>Citrus</taxon>
    </lineage>
</organism>
<evidence type="ECO:0000256" key="9">
    <source>
        <dbReference type="RuleBase" id="RU000682"/>
    </source>
</evidence>
<proteinExistence type="inferred from homology"/>
<sequence length="300" mass="34389">MRDSPLSPFYHFEPEAVTEGDTVTIKSSRISLFGLKQESGNICQTHKTSYTWTVVPGIRSNPFQDDINVTRHASSSLMNSEIPERTAAAAVKFRGLNLDWTDMQQPIASFGTGNNKRRFSDEQVKSLEFMFESEARPESRMKHRMADELGLQPRQVAIWFQNKRARSKTKQIEHEYTKLKAEFETLASSYELMRREHQSLLVQLQKLKNLLGKGHEDTNENSGDGKSENEITTESNERPSQIYVPSSDDRSRNIESTVIMKDFAATNVEEQTESSGNWCKFESGFLDETSSTLPWWELWS</sequence>
<dbReference type="PROSITE" id="PS50071">
    <property type="entry name" value="HOMEOBOX_2"/>
    <property type="match status" value="1"/>
</dbReference>
<feature type="domain" description="Homeobox" evidence="13">
    <location>
        <begin position="110"/>
        <end position="170"/>
    </location>
</feature>
<dbReference type="GO" id="GO:0045893">
    <property type="term" value="P:positive regulation of DNA-templated transcription"/>
    <property type="evidence" value="ECO:0007669"/>
    <property type="project" value="TreeGrafter"/>
</dbReference>
<evidence type="ECO:0000256" key="1">
    <source>
        <dbReference type="ARBA" id="ARBA00004123"/>
    </source>
</evidence>